<organism evidence="1 2">
    <name type="scientific">Eucalyptus grandis</name>
    <name type="common">Flooded gum</name>
    <dbReference type="NCBI Taxonomy" id="71139"/>
    <lineage>
        <taxon>Eukaryota</taxon>
        <taxon>Viridiplantae</taxon>
        <taxon>Streptophyta</taxon>
        <taxon>Embryophyta</taxon>
        <taxon>Tracheophyta</taxon>
        <taxon>Spermatophyta</taxon>
        <taxon>Magnoliopsida</taxon>
        <taxon>eudicotyledons</taxon>
        <taxon>Gunneridae</taxon>
        <taxon>Pentapetalae</taxon>
        <taxon>rosids</taxon>
        <taxon>malvids</taxon>
        <taxon>Myrtales</taxon>
        <taxon>Myrtaceae</taxon>
        <taxon>Myrtoideae</taxon>
        <taxon>Eucalypteae</taxon>
        <taxon>Eucalyptus</taxon>
    </lineage>
</organism>
<evidence type="ECO:0000313" key="1">
    <source>
        <dbReference type="EMBL" id="KAK2631147.1"/>
    </source>
</evidence>
<keyword evidence="2" id="KW-1185">Reference proteome</keyword>
<reference evidence="1 2" key="1">
    <citation type="journal article" date="2014" name="Nature">
        <title>The genome of Eucalyptus grandis.</title>
        <authorList>
            <person name="Myburg A.A."/>
            <person name="Grattapaglia D."/>
            <person name="Tuskan G.A."/>
            <person name="Hellsten U."/>
            <person name="Hayes R.D."/>
            <person name="Grimwood J."/>
            <person name="Jenkins J."/>
            <person name="Lindquist E."/>
            <person name="Tice H."/>
            <person name="Bauer D."/>
            <person name="Goodstein D.M."/>
            <person name="Dubchak I."/>
            <person name="Poliakov A."/>
            <person name="Mizrachi E."/>
            <person name="Kullan A.R."/>
            <person name="Hussey S.G."/>
            <person name="Pinard D."/>
            <person name="van der Merwe K."/>
            <person name="Singh P."/>
            <person name="van Jaarsveld I."/>
            <person name="Silva-Junior O.B."/>
            <person name="Togawa R.C."/>
            <person name="Pappas M.R."/>
            <person name="Faria D.A."/>
            <person name="Sansaloni C.P."/>
            <person name="Petroli C.D."/>
            <person name="Yang X."/>
            <person name="Ranjan P."/>
            <person name="Tschaplinski T.J."/>
            <person name="Ye C.Y."/>
            <person name="Li T."/>
            <person name="Sterck L."/>
            <person name="Vanneste K."/>
            <person name="Murat F."/>
            <person name="Soler M."/>
            <person name="Clemente H.S."/>
            <person name="Saidi N."/>
            <person name="Cassan-Wang H."/>
            <person name="Dunand C."/>
            <person name="Hefer C.A."/>
            <person name="Bornberg-Bauer E."/>
            <person name="Kersting A.R."/>
            <person name="Vining K."/>
            <person name="Amarasinghe V."/>
            <person name="Ranik M."/>
            <person name="Naithani S."/>
            <person name="Elser J."/>
            <person name="Boyd A.E."/>
            <person name="Liston A."/>
            <person name="Spatafora J.W."/>
            <person name="Dharmwardhana P."/>
            <person name="Raja R."/>
            <person name="Sullivan C."/>
            <person name="Romanel E."/>
            <person name="Alves-Ferreira M."/>
            <person name="Kulheim C."/>
            <person name="Foley W."/>
            <person name="Carocha V."/>
            <person name="Paiva J."/>
            <person name="Kudrna D."/>
            <person name="Brommonschenkel S.H."/>
            <person name="Pasquali G."/>
            <person name="Byrne M."/>
            <person name="Rigault P."/>
            <person name="Tibbits J."/>
            <person name="Spokevicius A."/>
            <person name="Jones R.C."/>
            <person name="Steane D.A."/>
            <person name="Vaillancourt R.E."/>
            <person name="Potts B.M."/>
            <person name="Joubert F."/>
            <person name="Barry K."/>
            <person name="Pappas G.J."/>
            <person name="Strauss S.H."/>
            <person name="Jaiswal P."/>
            <person name="Grima-Pettenati J."/>
            <person name="Salse J."/>
            <person name="Van de Peer Y."/>
            <person name="Rokhsar D.S."/>
            <person name="Schmutz J."/>
        </authorList>
    </citation>
    <scope>NUCLEOTIDE SEQUENCE [LARGE SCALE GENOMIC DNA]</scope>
    <source>
        <strain evidence="2">cv. BRASUZ1</strain>
        <tissue evidence="1">Leaf extractions</tissue>
    </source>
</reference>
<comment type="caution">
    <text evidence="1">The sequence shown here is derived from an EMBL/GenBank/DDBJ whole genome shotgun (WGS) entry which is preliminary data.</text>
</comment>
<proteinExistence type="predicted"/>
<sequence>MQRSSKDNTRRTFDQRYCVLFTTLLRNHLETSGKGKNLIRFRHLITARNLFPFMQYSNFTRKMAKKY</sequence>
<gene>
    <name evidence="1" type="ORF">EUGRSUZ_L03334</name>
</gene>
<dbReference type="AlphaFoldDB" id="A0AAD9T7H3"/>
<name>A0AAD9T7H3_EUCGR</name>
<accession>A0AAD9T7H3</accession>
<evidence type="ECO:0000313" key="2">
    <source>
        <dbReference type="Proteomes" id="UP000030711"/>
    </source>
</evidence>
<dbReference type="Proteomes" id="UP000030711">
    <property type="component" value="Unassembled WGS sequence"/>
</dbReference>
<protein>
    <submittedName>
        <fullName evidence="1">Uncharacterized protein</fullName>
    </submittedName>
</protein>
<dbReference type="EMBL" id="MU850846">
    <property type="protein sequence ID" value="KAK2631147.1"/>
    <property type="molecule type" value="Genomic_DNA"/>
</dbReference>